<dbReference type="Proteomes" id="UP000035212">
    <property type="component" value="Chromosome"/>
</dbReference>
<reference evidence="2" key="2">
    <citation type="submission" date="2015-03" db="EMBL/GenBank/DDBJ databases">
        <authorList>
            <person name="Deng P."/>
            <person name="Lu S."/>
        </authorList>
    </citation>
    <scope>NUCLEOTIDE SEQUENCE [LARGE SCALE GENOMIC DNA]</scope>
    <source>
        <strain evidence="2">UFB2</strain>
    </source>
</reference>
<dbReference type="PATRIC" id="fig|587753.11.peg.5313"/>
<protein>
    <submittedName>
        <fullName evidence="1">Uncharacterized protein</fullName>
    </submittedName>
</protein>
<dbReference type="EMBL" id="CP011020">
    <property type="protein sequence ID" value="AKK01315.1"/>
    <property type="molecule type" value="Genomic_DNA"/>
</dbReference>
<evidence type="ECO:0000313" key="1">
    <source>
        <dbReference type="EMBL" id="AKK01315.1"/>
    </source>
</evidence>
<organism evidence="1 2">
    <name type="scientific">Pseudomonas chlororaphis</name>
    <dbReference type="NCBI Taxonomy" id="587753"/>
    <lineage>
        <taxon>Bacteria</taxon>
        <taxon>Pseudomonadati</taxon>
        <taxon>Pseudomonadota</taxon>
        <taxon>Gammaproteobacteria</taxon>
        <taxon>Pseudomonadales</taxon>
        <taxon>Pseudomonadaceae</taxon>
        <taxon>Pseudomonas</taxon>
    </lineage>
</organism>
<reference evidence="1 2" key="1">
    <citation type="journal article" date="2015" name="Stand. Genomic Sci.">
        <title>Complete genome of Pseudomonas chlororaphis strain UFB2, a soil bacterium with antibacterial activity against bacterial canker pathogen of tomato.</title>
        <authorList>
            <person name="Deng P."/>
            <person name="Wang X."/>
            <person name="Baird S.M."/>
            <person name="Lu S.E."/>
        </authorList>
    </citation>
    <scope>NUCLEOTIDE SEQUENCE [LARGE SCALE GENOMIC DNA]</scope>
    <source>
        <strain evidence="1 2">UFB2</strain>
    </source>
</reference>
<gene>
    <name evidence="1" type="ORF">VM99_25845</name>
</gene>
<name>A0A0G3GL98_9PSED</name>
<accession>A0A0G3GL98</accession>
<dbReference type="AlphaFoldDB" id="A0A0G3GL98"/>
<evidence type="ECO:0000313" key="2">
    <source>
        <dbReference type="Proteomes" id="UP000035212"/>
    </source>
</evidence>
<sequence>MKSFEYYTSLPDSMTNKELEVEFTELLDGFELQAVKRGDFIKSILELSDRQWHTYNVLDGGIRERIEYCLISVWDGYDQALVEDIIGIMVRLGLEKIWGFLCSCSLMDVSPEVFNEISLALSEVGDSVKDPYRGMR</sequence>
<proteinExistence type="predicted"/>